<organism evidence="3">
    <name type="scientific">viral metagenome</name>
    <dbReference type="NCBI Taxonomy" id="1070528"/>
    <lineage>
        <taxon>unclassified sequences</taxon>
        <taxon>metagenomes</taxon>
        <taxon>organismal metagenomes</taxon>
    </lineage>
</organism>
<dbReference type="GO" id="GO:0006351">
    <property type="term" value="P:DNA-templated transcription"/>
    <property type="evidence" value="ECO:0007669"/>
    <property type="project" value="InterPro"/>
</dbReference>
<dbReference type="EMBL" id="BDQD01000172">
    <property type="protein sequence ID" value="GBH22735.1"/>
    <property type="molecule type" value="Genomic_RNA"/>
</dbReference>
<evidence type="ECO:0000313" key="3">
    <source>
        <dbReference type="EMBL" id="GBH22735.1"/>
    </source>
</evidence>
<reference evidence="3" key="1">
    <citation type="submission" date="2017-04" db="EMBL/GenBank/DDBJ databases">
        <title>Unveiling RNA virosphere associated with marine microorganisms.</title>
        <authorList>
            <person name="Urayama S."/>
            <person name="Takaki Y."/>
            <person name="Nishi S."/>
            <person name="Yoshida Y."/>
            <person name="Deguchi S."/>
            <person name="Takai K."/>
            <person name="Nunoura T."/>
        </authorList>
    </citation>
    <scope>NUCLEOTIDE SEQUENCE</scope>
</reference>
<dbReference type="InterPro" id="IPR001205">
    <property type="entry name" value="RNA-dir_pol_C"/>
</dbReference>
<dbReference type="SUPFAM" id="SSF56672">
    <property type="entry name" value="DNA/RNA polymerases"/>
    <property type="match status" value="1"/>
</dbReference>
<dbReference type="GO" id="GO:0003723">
    <property type="term" value="F:RNA binding"/>
    <property type="evidence" value="ECO:0007669"/>
    <property type="project" value="InterPro"/>
</dbReference>
<proteinExistence type="predicted"/>
<dbReference type="AlphaFoldDB" id="A0A2V0RJR0"/>
<feature type="region of interest" description="Disordered" evidence="1">
    <location>
        <begin position="148"/>
        <end position="175"/>
    </location>
</feature>
<dbReference type="InterPro" id="IPR043502">
    <property type="entry name" value="DNA/RNA_pol_sf"/>
</dbReference>
<dbReference type="GO" id="GO:0003968">
    <property type="term" value="F:RNA-directed RNA polymerase activity"/>
    <property type="evidence" value="ECO:0007669"/>
    <property type="project" value="InterPro"/>
</dbReference>
<comment type="caution">
    <text evidence="3">The sequence shown here is derived from an EMBL/GenBank/DDBJ whole genome shotgun (WGS) entry which is preliminary data.</text>
</comment>
<sequence length="531" mass="59841">MKYTEISSNTLDSILDKEKQPNVSNLLMGIREGKLPTPRTPLFKSESESEVMDGWLQIISRIPTVTQRLKDYEESRLSKVGPQGGYPPLAERQESLEDYWTKGQIELPKPEFYDEMVSDVRARLFKGISGLRPQTYATVISSSAEKDALNTNSGCPSYTKRSDPSTQQRAISDAESGRWESYPAILGSRAQRGSDRFIFMFAMSCNLVELSFVNVILDVIKRNEVLSFSAWKGFTPVVDSLDKQRVRDKVQYLALDYTKMDKHFNGLCTQFVIDVLTPVFQPESRELLQRSLEHINTVDVLVEPNKILTGFHGMPSGSGWTNLAESILSFGVILQTTKILGLELSNDAICQVLGDDGFLGLSDTNPEAANVFSEVASKFGMIANPDKQGDSPENFNYLQRFFDRDISFDLEGRDVMAGSYPGILALNTAMNPERIHDPAKWGPEMETLRWIMILENCNEHPGFHQLIEYFMKGDKFKLGLLTPGFLKRGIVESFKTAKEIKGFVPSYNQEKMDKGIQDFDVVKYLKTKQSG</sequence>
<feature type="domain" description="RNA-directed RNA polymerase C-terminal" evidence="2">
    <location>
        <begin position="202"/>
        <end position="405"/>
    </location>
</feature>
<evidence type="ECO:0000256" key="1">
    <source>
        <dbReference type="SAM" id="MobiDB-lite"/>
    </source>
</evidence>
<protein>
    <submittedName>
        <fullName evidence="3">RdRp</fullName>
    </submittedName>
</protein>
<name>A0A2V0RJR0_9ZZZZ</name>
<accession>A0A2V0RJR0</accession>
<dbReference type="Pfam" id="PF00680">
    <property type="entry name" value="RdRP_1"/>
    <property type="match status" value="1"/>
</dbReference>
<evidence type="ECO:0000259" key="2">
    <source>
        <dbReference type="Pfam" id="PF00680"/>
    </source>
</evidence>